<accession>A0A016TFG6</accession>
<dbReference type="EMBL" id="JARK01001444">
    <property type="protein sequence ID" value="EYC01363.1"/>
    <property type="molecule type" value="Genomic_DNA"/>
</dbReference>
<proteinExistence type="predicted"/>
<sequence length="74" mass="8465">MSAKKNDVDEFSEHFRGLYISIGTYVLHRVAAAESLRDRLSPFNWCMLSRIPRSCPPRFCSQGICLGFRGLRSL</sequence>
<gene>
    <name evidence="1" type="primary">Acey_s0108.g61</name>
    <name evidence="1" type="ORF">Y032_0108g61</name>
</gene>
<name>A0A016TFG6_9BILA</name>
<evidence type="ECO:0000313" key="1">
    <source>
        <dbReference type="EMBL" id="EYC01363.1"/>
    </source>
</evidence>
<dbReference type="AlphaFoldDB" id="A0A016TFG6"/>
<dbReference type="Proteomes" id="UP000024635">
    <property type="component" value="Unassembled WGS sequence"/>
</dbReference>
<keyword evidence="2" id="KW-1185">Reference proteome</keyword>
<evidence type="ECO:0000313" key="2">
    <source>
        <dbReference type="Proteomes" id="UP000024635"/>
    </source>
</evidence>
<protein>
    <submittedName>
        <fullName evidence="1">Uncharacterized protein</fullName>
    </submittedName>
</protein>
<reference evidence="2" key="1">
    <citation type="journal article" date="2015" name="Nat. Genet.">
        <title>The genome and transcriptome of the zoonotic hookworm Ancylostoma ceylanicum identify infection-specific gene families.</title>
        <authorList>
            <person name="Schwarz E.M."/>
            <person name="Hu Y."/>
            <person name="Antoshechkin I."/>
            <person name="Miller M.M."/>
            <person name="Sternberg P.W."/>
            <person name="Aroian R.V."/>
        </authorList>
    </citation>
    <scope>NUCLEOTIDE SEQUENCE</scope>
    <source>
        <strain evidence="2">HY135</strain>
    </source>
</reference>
<organism evidence="1 2">
    <name type="scientific">Ancylostoma ceylanicum</name>
    <dbReference type="NCBI Taxonomy" id="53326"/>
    <lineage>
        <taxon>Eukaryota</taxon>
        <taxon>Metazoa</taxon>
        <taxon>Ecdysozoa</taxon>
        <taxon>Nematoda</taxon>
        <taxon>Chromadorea</taxon>
        <taxon>Rhabditida</taxon>
        <taxon>Rhabditina</taxon>
        <taxon>Rhabditomorpha</taxon>
        <taxon>Strongyloidea</taxon>
        <taxon>Ancylostomatidae</taxon>
        <taxon>Ancylostomatinae</taxon>
        <taxon>Ancylostoma</taxon>
    </lineage>
</organism>
<comment type="caution">
    <text evidence="1">The sequence shown here is derived from an EMBL/GenBank/DDBJ whole genome shotgun (WGS) entry which is preliminary data.</text>
</comment>